<keyword evidence="6" id="KW-1133">Transmembrane helix</keyword>
<dbReference type="PANTHER" id="PTHR14402">
    <property type="entry name" value="RECEPTOR TRANSPORTING PROTEIN"/>
    <property type="match status" value="1"/>
</dbReference>
<keyword evidence="11" id="KW-1185">Reference proteome</keyword>
<proteinExistence type="predicted"/>
<sequence length="318" mass="35108">MCSFLSCQCSKLVQVFDPSSLTLCNPLVPLTVAYSPLHVSPATALCSSLPGLPTHHHITTLSPGPQVAPALATTLAPSTPLTATSVSHLQTPNSLSFHSTSTQPQPLPLPPSIPSFIPPSSTTGYYIQQSPSTLTSSTNSSPINGCPPLIKPSPWNQSYGMEHVWMAHFTSLFKSYPHQWCLLPVEQRPLGGNFTTFVDSAKVRFCCEDCGHGWTSMKGRVAFWFDLTAYSGYSQGLVTFKLFGQQCQKCKSEMYEAPMWYPEEVFKVLINLFNKVGQNYYGFYYPPLEKTRRPGKPRTPHNSQLCQACKDGVCTNRK</sequence>
<keyword evidence="3" id="KW-0479">Metal-binding</keyword>
<keyword evidence="5" id="KW-0862">Zinc</keyword>
<evidence type="ECO:0000313" key="11">
    <source>
        <dbReference type="Proteomes" id="UP000015104"/>
    </source>
</evidence>
<evidence type="ECO:0000256" key="8">
    <source>
        <dbReference type="SAM" id="MobiDB-lite"/>
    </source>
</evidence>
<reference evidence="10" key="2">
    <citation type="submission" date="2015-06" db="UniProtKB">
        <authorList>
            <consortium name="EnsemblMetazoa"/>
        </authorList>
    </citation>
    <scope>IDENTIFICATION</scope>
</reference>
<gene>
    <name evidence="10" type="primary">107367779</name>
</gene>
<keyword evidence="7" id="KW-0472">Membrane</keyword>
<keyword evidence="4" id="KW-0863">Zinc-finger</keyword>
<evidence type="ECO:0000256" key="5">
    <source>
        <dbReference type="ARBA" id="ARBA00022833"/>
    </source>
</evidence>
<dbReference type="GO" id="GO:0016020">
    <property type="term" value="C:membrane"/>
    <property type="evidence" value="ECO:0007669"/>
    <property type="project" value="UniProtKB-SubCell"/>
</dbReference>
<dbReference type="GO" id="GO:0031849">
    <property type="term" value="F:olfactory receptor binding"/>
    <property type="evidence" value="ECO:0007669"/>
    <property type="project" value="TreeGrafter"/>
</dbReference>
<evidence type="ECO:0000256" key="7">
    <source>
        <dbReference type="ARBA" id="ARBA00023136"/>
    </source>
</evidence>
<dbReference type="Pfam" id="PF13695">
    <property type="entry name" value="Zn_ribbon_3CxxC"/>
    <property type="match status" value="1"/>
</dbReference>
<evidence type="ECO:0000256" key="6">
    <source>
        <dbReference type="ARBA" id="ARBA00022989"/>
    </source>
</evidence>
<dbReference type="Proteomes" id="UP000015104">
    <property type="component" value="Unassembled WGS sequence"/>
</dbReference>
<dbReference type="AlphaFoldDB" id="T1KVI6"/>
<feature type="region of interest" description="Disordered" evidence="8">
    <location>
        <begin position="94"/>
        <end position="113"/>
    </location>
</feature>
<reference evidence="11" key="1">
    <citation type="submission" date="2011-08" db="EMBL/GenBank/DDBJ databases">
        <authorList>
            <person name="Rombauts S."/>
        </authorList>
    </citation>
    <scope>NUCLEOTIDE SEQUENCE</scope>
    <source>
        <strain evidence="11">London</strain>
    </source>
</reference>
<evidence type="ECO:0000313" key="10">
    <source>
        <dbReference type="EnsemblMetazoa" id="tetur23g00800.1"/>
    </source>
</evidence>
<dbReference type="eggNOG" id="ENOG502S085">
    <property type="taxonomic scope" value="Eukaryota"/>
</dbReference>
<keyword evidence="2" id="KW-0812">Transmembrane</keyword>
<protein>
    <recommendedName>
        <fullName evidence="9">3CxxC-type domain-containing protein</fullName>
    </recommendedName>
</protein>
<evidence type="ECO:0000256" key="2">
    <source>
        <dbReference type="ARBA" id="ARBA00022692"/>
    </source>
</evidence>
<dbReference type="KEGG" id="tut:107367779"/>
<dbReference type="InterPro" id="IPR027377">
    <property type="entry name" value="ZAR1/RTP1-5-like_Znf-3CxxC"/>
</dbReference>
<dbReference type="HOGENOM" id="CLU_875297_0_0_1"/>
<accession>T1KVI6</accession>
<comment type="subcellular location">
    <subcellularLocation>
        <location evidence="1">Membrane</location>
        <topology evidence="1">Single-pass membrane protein</topology>
    </subcellularLocation>
</comment>
<evidence type="ECO:0000256" key="4">
    <source>
        <dbReference type="ARBA" id="ARBA00022771"/>
    </source>
</evidence>
<dbReference type="GO" id="GO:0051205">
    <property type="term" value="P:protein insertion into membrane"/>
    <property type="evidence" value="ECO:0007669"/>
    <property type="project" value="TreeGrafter"/>
</dbReference>
<dbReference type="STRING" id="32264.T1KVI6"/>
<dbReference type="SMART" id="SM01328">
    <property type="entry name" value="zf-3CxxC"/>
    <property type="match status" value="1"/>
</dbReference>
<evidence type="ECO:0000256" key="1">
    <source>
        <dbReference type="ARBA" id="ARBA00004167"/>
    </source>
</evidence>
<evidence type="ECO:0000256" key="3">
    <source>
        <dbReference type="ARBA" id="ARBA00022723"/>
    </source>
</evidence>
<dbReference type="GO" id="GO:0006612">
    <property type="term" value="P:protein targeting to membrane"/>
    <property type="evidence" value="ECO:0007669"/>
    <property type="project" value="TreeGrafter"/>
</dbReference>
<organism evidence="10 11">
    <name type="scientific">Tetranychus urticae</name>
    <name type="common">Two-spotted spider mite</name>
    <dbReference type="NCBI Taxonomy" id="32264"/>
    <lineage>
        <taxon>Eukaryota</taxon>
        <taxon>Metazoa</taxon>
        <taxon>Ecdysozoa</taxon>
        <taxon>Arthropoda</taxon>
        <taxon>Chelicerata</taxon>
        <taxon>Arachnida</taxon>
        <taxon>Acari</taxon>
        <taxon>Acariformes</taxon>
        <taxon>Trombidiformes</taxon>
        <taxon>Prostigmata</taxon>
        <taxon>Eleutherengona</taxon>
        <taxon>Raphignathae</taxon>
        <taxon>Tetranychoidea</taxon>
        <taxon>Tetranychidae</taxon>
        <taxon>Tetranychus</taxon>
    </lineage>
</organism>
<dbReference type="OrthoDB" id="8121437at2759"/>
<dbReference type="PANTHER" id="PTHR14402:SF10">
    <property type="entry name" value="3CXXC-TYPE DOMAIN-CONTAINING PROTEIN"/>
    <property type="match status" value="1"/>
</dbReference>
<feature type="domain" description="3CxxC-type" evidence="9">
    <location>
        <begin position="200"/>
        <end position="312"/>
    </location>
</feature>
<dbReference type="EMBL" id="CAEY01000613">
    <property type="status" value="NOT_ANNOTATED_CDS"/>
    <property type="molecule type" value="Genomic_DNA"/>
</dbReference>
<name>T1KVI6_TETUR</name>
<evidence type="ECO:0000259" key="9">
    <source>
        <dbReference type="SMART" id="SM01328"/>
    </source>
</evidence>
<dbReference type="GO" id="GO:0008270">
    <property type="term" value="F:zinc ion binding"/>
    <property type="evidence" value="ECO:0007669"/>
    <property type="project" value="UniProtKB-KW"/>
</dbReference>
<dbReference type="EnsemblMetazoa" id="tetur23g00800.1">
    <property type="protein sequence ID" value="tetur23g00800.1"/>
    <property type="gene ID" value="tetur23g00800"/>
</dbReference>
<dbReference type="OMA" id="TSPINGC"/>
<dbReference type="InterPro" id="IPR026096">
    <property type="entry name" value="R-trans_p"/>
</dbReference>